<evidence type="ECO:0000313" key="2">
    <source>
        <dbReference type="EMBL" id="APC49179.1"/>
    </source>
</evidence>
<feature type="domain" description="EAL" evidence="1">
    <location>
        <begin position="1"/>
        <end position="237"/>
    </location>
</feature>
<dbReference type="GO" id="GO:0071111">
    <property type="term" value="F:cyclic-guanylate-specific phosphodiesterase activity"/>
    <property type="evidence" value="ECO:0007669"/>
    <property type="project" value="InterPro"/>
</dbReference>
<evidence type="ECO:0000313" key="3">
    <source>
        <dbReference type="EMBL" id="MBD1224566.1"/>
    </source>
</evidence>
<dbReference type="Proteomes" id="UP000621631">
    <property type="component" value="Unassembled WGS sequence"/>
</dbReference>
<evidence type="ECO:0000313" key="5">
    <source>
        <dbReference type="Proteomes" id="UP000621631"/>
    </source>
</evidence>
<dbReference type="InterPro" id="IPR050706">
    <property type="entry name" value="Cyclic-di-GMP_PDE-like"/>
</dbReference>
<dbReference type="AlphaFoldDB" id="A0AAC9NLZ6"/>
<dbReference type="InterPro" id="IPR001633">
    <property type="entry name" value="EAL_dom"/>
</dbReference>
<dbReference type="PANTHER" id="PTHR33121:SF76">
    <property type="entry name" value="SIGNALING PROTEIN"/>
    <property type="match status" value="1"/>
</dbReference>
<dbReference type="PROSITE" id="PS50883">
    <property type="entry name" value="EAL"/>
    <property type="match status" value="1"/>
</dbReference>
<dbReference type="PANTHER" id="PTHR33121">
    <property type="entry name" value="CYCLIC DI-GMP PHOSPHODIESTERASE PDEF"/>
    <property type="match status" value="1"/>
</dbReference>
<dbReference type="KEGG" id="vhl:BME96_13660"/>
<dbReference type="EMBL" id="CP017962">
    <property type="protein sequence ID" value="APC49179.1"/>
    <property type="molecule type" value="Genomic_DNA"/>
</dbReference>
<reference evidence="2 4" key="1">
    <citation type="submission" date="2016-11" db="EMBL/GenBank/DDBJ databases">
        <title>Complete genome sequencing of Virgibacillus halodenitrificans PDB-F2.</title>
        <authorList>
            <person name="Sun Z."/>
            <person name="Zhou Y."/>
            <person name="Li H."/>
        </authorList>
    </citation>
    <scope>NUCLEOTIDE SEQUENCE [LARGE SCALE GENOMIC DNA]</scope>
    <source>
        <strain evidence="2 4">PDB-F2</strain>
    </source>
</reference>
<dbReference type="Gene3D" id="3.20.20.450">
    <property type="entry name" value="EAL domain"/>
    <property type="match status" value="1"/>
</dbReference>
<organism evidence="2 4">
    <name type="scientific">Virgibacillus halodenitrificans</name>
    <name type="common">Bacillus halodenitrificans</name>
    <dbReference type="NCBI Taxonomy" id="1482"/>
    <lineage>
        <taxon>Bacteria</taxon>
        <taxon>Bacillati</taxon>
        <taxon>Bacillota</taxon>
        <taxon>Bacilli</taxon>
        <taxon>Bacillales</taxon>
        <taxon>Bacillaceae</taxon>
        <taxon>Virgibacillus</taxon>
    </lineage>
</organism>
<keyword evidence="5" id="KW-1185">Reference proteome</keyword>
<dbReference type="InterPro" id="IPR035919">
    <property type="entry name" value="EAL_sf"/>
</dbReference>
<dbReference type="Pfam" id="PF00563">
    <property type="entry name" value="EAL"/>
    <property type="match status" value="1"/>
</dbReference>
<evidence type="ECO:0000313" key="4">
    <source>
        <dbReference type="Proteomes" id="UP000182945"/>
    </source>
</evidence>
<name>A0AAC9NLZ6_VIRHA</name>
<accession>A0AAC9NLZ6</accession>
<dbReference type="Proteomes" id="UP000182945">
    <property type="component" value="Chromosome"/>
</dbReference>
<dbReference type="GeneID" id="71515453"/>
<dbReference type="CDD" id="cd01948">
    <property type="entry name" value="EAL"/>
    <property type="match status" value="1"/>
</dbReference>
<proteinExistence type="predicted"/>
<evidence type="ECO:0000259" key="1">
    <source>
        <dbReference type="PROSITE" id="PS50883"/>
    </source>
</evidence>
<dbReference type="SMART" id="SM00052">
    <property type="entry name" value="EAL"/>
    <property type="match status" value="1"/>
</dbReference>
<protein>
    <submittedName>
        <fullName evidence="3">EAL domain-containing protein</fullName>
    </submittedName>
</protein>
<dbReference type="EMBL" id="JACWEZ010000020">
    <property type="protein sequence ID" value="MBD1224566.1"/>
    <property type="molecule type" value="Genomic_DNA"/>
</dbReference>
<dbReference type="RefSeq" id="WP_060678478.1">
    <property type="nucleotide sequence ID" value="NZ_CP017962.1"/>
</dbReference>
<gene>
    <name evidence="2" type="ORF">BME96_13660</name>
    <name evidence="3" type="ORF">IC602_18275</name>
</gene>
<dbReference type="SUPFAM" id="SSF141868">
    <property type="entry name" value="EAL domain-like"/>
    <property type="match status" value="1"/>
</dbReference>
<sequence length="237" mass="27412">MSAQSLHEIIRNMDFHHVLQPIINTSTNKVYGYEALLRSRHYRNPEIFFKHAREQNVLFELDMMSIYKACKMNLAELGDIYLFLNIYPSTLNHPAFINSLEEITRETKVKANTIVFEINEAERGTDFSALKQVLNQLKQQGFLIAFDDIGKGEATLSTVQTIIPNFAKFDRYYADKLFTSIRKQNHIKKVIHLLDGTMEIVLEGLETEEDLLTAKLLGVPYVQGFYLGKPQPLEFYK</sequence>
<reference evidence="3 5" key="2">
    <citation type="submission" date="2020-09" db="EMBL/GenBank/DDBJ databases">
        <title>Draft Genome Sequences of Oil-Oxidizing Bacteria Halomonas titanicae, Marinobacter lutaoensis, and Virgibacillus halodenitrificans Isolated from Highly Saline Environments.</title>
        <authorList>
            <person name="Grouzdev D.S."/>
            <person name="Sokolova D.S."/>
            <person name="Semenova E.M."/>
            <person name="Borzenkov I.A."/>
            <person name="Bidzhieva S.K."/>
            <person name="Poltaraus A.B."/>
            <person name="Nazina T.N."/>
        </authorList>
    </citation>
    <scope>NUCLEOTIDE SEQUENCE [LARGE SCALE GENOMIC DNA]</scope>
    <source>
        <strain evidence="3 5">VKM B-3472D</strain>
    </source>
</reference>